<gene>
    <name evidence="3" type="ORF">B0H16DRAFT_1584530</name>
</gene>
<accession>A0AAD7HZJ8</accession>
<dbReference type="Pfam" id="PF01926">
    <property type="entry name" value="MMR_HSR1"/>
    <property type="match status" value="1"/>
</dbReference>
<keyword evidence="1" id="KW-0812">Transmembrane</keyword>
<dbReference type="AlphaFoldDB" id="A0AAD7HZJ8"/>
<dbReference type="InterPro" id="IPR027417">
    <property type="entry name" value="P-loop_NTPase"/>
</dbReference>
<organism evidence="3 4">
    <name type="scientific">Mycena metata</name>
    <dbReference type="NCBI Taxonomy" id="1033252"/>
    <lineage>
        <taxon>Eukaryota</taxon>
        <taxon>Fungi</taxon>
        <taxon>Dikarya</taxon>
        <taxon>Basidiomycota</taxon>
        <taxon>Agaricomycotina</taxon>
        <taxon>Agaricomycetes</taxon>
        <taxon>Agaricomycetidae</taxon>
        <taxon>Agaricales</taxon>
        <taxon>Marasmiineae</taxon>
        <taxon>Mycenaceae</taxon>
        <taxon>Mycena</taxon>
    </lineage>
</organism>
<proteinExistence type="predicted"/>
<feature type="domain" description="G" evidence="2">
    <location>
        <begin position="22"/>
        <end position="146"/>
    </location>
</feature>
<evidence type="ECO:0000256" key="1">
    <source>
        <dbReference type="SAM" id="Phobius"/>
    </source>
</evidence>
<dbReference type="CDD" id="cd00882">
    <property type="entry name" value="Ras_like_GTPase"/>
    <property type="match status" value="1"/>
</dbReference>
<reference evidence="3" key="1">
    <citation type="submission" date="2023-03" db="EMBL/GenBank/DDBJ databases">
        <title>Massive genome expansion in bonnet fungi (Mycena s.s.) driven by repeated elements and novel gene families across ecological guilds.</title>
        <authorList>
            <consortium name="Lawrence Berkeley National Laboratory"/>
            <person name="Harder C.B."/>
            <person name="Miyauchi S."/>
            <person name="Viragh M."/>
            <person name="Kuo A."/>
            <person name="Thoen E."/>
            <person name="Andreopoulos B."/>
            <person name="Lu D."/>
            <person name="Skrede I."/>
            <person name="Drula E."/>
            <person name="Henrissat B."/>
            <person name="Morin E."/>
            <person name="Kohler A."/>
            <person name="Barry K."/>
            <person name="LaButti K."/>
            <person name="Morin E."/>
            <person name="Salamov A."/>
            <person name="Lipzen A."/>
            <person name="Mereny Z."/>
            <person name="Hegedus B."/>
            <person name="Baldrian P."/>
            <person name="Stursova M."/>
            <person name="Weitz H."/>
            <person name="Taylor A."/>
            <person name="Grigoriev I.V."/>
            <person name="Nagy L.G."/>
            <person name="Martin F."/>
            <person name="Kauserud H."/>
        </authorList>
    </citation>
    <scope>NUCLEOTIDE SEQUENCE</scope>
    <source>
        <strain evidence="3">CBHHK182m</strain>
    </source>
</reference>
<dbReference type="EMBL" id="JARKIB010000156">
    <property type="protein sequence ID" value="KAJ7730914.1"/>
    <property type="molecule type" value="Genomic_DNA"/>
</dbReference>
<keyword evidence="4" id="KW-1185">Reference proteome</keyword>
<comment type="caution">
    <text evidence="3">The sequence shown here is derived from an EMBL/GenBank/DDBJ whole genome shotgun (WGS) entry which is preliminary data.</text>
</comment>
<keyword evidence="1" id="KW-0472">Membrane</keyword>
<evidence type="ECO:0000259" key="2">
    <source>
        <dbReference type="Pfam" id="PF01926"/>
    </source>
</evidence>
<sequence length="478" mass="53482">MPPQSSQLVTKEILDECPRFRLLVVGRSGVGKSSLINYAFGIDKNSVSHQMRGKCDINEEITSTENPLFVVHDSMGFEPGQDENFKAAKAFLELRSGYNVALKDRVHVIWLCIQVPHAGGRVFEKGDEAFLRLASTTKVPVVIVFTQFDKLVTRMHQALTAEEKKRSPEQTNILRTDKAHAEFQQLCISPLKRIDPELHHARTSGLAGRPNSKPDRQALSILIQITQSLVRDLATDMQGVVPIVSAMAQRASVQVKIDTSIQVGMKRYWKGLASSTSFLGWKFEDCLSTIHEEITDSWNFNDPGDLLNGPEFVKKIKTLAQLVTPEVSEATNWFGNVEHIQTLAGFGAAILAATAGPAVAALGLSAYFIKWMAQAYNKTPETLRCFMGYIVDLTVVMDHLFLAVLSMNPHRPLTKEDIDEAVQKYQQSHMAKVHREIRQYVNKATFPVILQSNKAEVKVKDLIKEYCARNEPEFSMPT</sequence>
<dbReference type="Proteomes" id="UP001215598">
    <property type="component" value="Unassembled WGS sequence"/>
</dbReference>
<evidence type="ECO:0000313" key="4">
    <source>
        <dbReference type="Proteomes" id="UP001215598"/>
    </source>
</evidence>
<dbReference type="GO" id="GO:0005525">
    <property type="term" value="F:GTP binding"/>
    <property type="evidence" value="ECO:0007669"/>
    <property type="project" value="InterPro"/>
</dbReference>
<dbReference type="InterPro" id="IPR006073">
    <property type="entry name" value="GTP-bd"/>
</dbReference>
<dbReference type="SUPFAM" id="SSF52540">
    <property type="entry name" value="P-loop containing nucleoside triphosphate hydrolases"/>
    <property type="match status" value="1"/>
</dbReference>
<name>A0AAD7HZJ8_9AGAR</name>
<evidence type="ECO:0000313" key="3">
    <source>
        <dbReference type="EMBL" id="KAJ7730914.1"/>
    </source>
</evidence>
<keyword evidence="1" id="KW-1133">Transmembrane helix</keyword>
<feature type="transmembrane region" description="Helical" evidence="1">
    <location>
        <begin position="346"/>
        <end position="369"/>
    </location>
</feature>
<protein>
    <recommendedName>
        <fullName evidence="2">G domain-containing protein</fullName>
    </recommendedName>
</protein>
<dbReference type="Gene3D" id="3.40.50.300">
    <property type="entry name" value="P-loop containing nucleotide triphosphate hydrolases"/>
    <property type="match status" value="1"/>
</dbReference>